<dbReference type="SUPFAM" id="SSF55797">
    <property type="entry name" value="PR-1-like"/>
    <property type="match status" value="1"/>
</dbReference>
<dbReference type="GeneID" id="80816691"/>
<feature type="domain" description="SCP" evidence="2">
    <location>
        <begin position="26"/>
        <end position="132"/>
    </location>
</feature>
<gene>
    <name evidence="3" type="ORF">SAMN04487940_101424</name>
</gene>
<dbReference type="PANTHER" id="PTHR31157">
    <property type="entry name" value="SCP DOMAIN-CONTAINING PROTEIN"/>
    <property type="match status" value="1"/>
</dbReference>
<sequence length="143" mass="15388">MRRRRVLAAGLAWAACPALAGEEAALARVNRLRRQAGRAALRWSPVLAEVARAHAEDMARNGFFAHQGSDGSTISDRVARAGYGWCRVAENIARGQRSLDAAIAGWQGSAGHRRNMLNRDMADLGVARGPGNTWVMVLARPGC</sequence>
<keyword evidence="4" id="KW-1185">Reference proteome</keyword>
<accession>A0A975W6Y5</accession>
<dbReference type="InterPro" id="IPR014044">
    <property type="entry name" value="CAP_dom"/>
</dbReference>
<dbReference type="Pfam" id="PF00188">
    <property type="entry name" value="CAP"/>
    <property type="match status" value="1"/>
</dbReference>
<evidence type="ECO:0000313" key="3">
    <source>
        <dbReference type="EMBL" id="SEI62576.1"/>
    </source>
</evidence>
<organism evidence="3 4">
    <name type="scientific">Marinovum algicola</name>
    <dbReference type="NCBI Taxonomy" id="42444"/>
    <lineage>
        <taxon>Bacteria</taxon>
        <taxon>Pseudomonadati</taxon>
        <taxon>Pseudomonadota</taxon>
        <taxon>Alphaproteobacteria</taxon>
        <taxon>Rhodobacterales</taxon>
        <taxon>Roseobacteraceae</taxon>
        <taxon>Marinovum</taxon>
    </lineage>
</organism>
<dbReference type="AlphaFoldDB" id="A0A975W6Y5"/>
<comment type="caution">
    <text evidence="3">The sequence shown here is derived from an EMBL/GenBank/DDBJ whole genome shotgun (WGS) entry which is preliminary data.</text>
</comment>
<reference evidence="3 4" key="1">
    <citation type="submission" date="2016-10" db="EMBL/GenBank/DDBJ databases">
        <authorList>
            <person name="Varghese N."/>
            <person name="Submissions S."/>
        </authorList>
    </citation>
    <scope>NUCLEOTIDE SEQUENCE [LARGE SCALE GENOMIC DNA]</scope>
    <source>
        <strain evidence="3 4">FF3</strain>
    </source>
</reference>
<dbReference type="EMBL" id="FNYY01000001">
    <property type="protein sequence ID" value="SEI62576.1"/>
    <property type="molecule type" value="Genomic_DNA"/>
</dbReference>
<evidence type="ECO:0000259" key="2">
    <source>
        <dbReference type="Pfam" id="PF00188"/>
    </source>
</evidence>
<proteinExistence type="predicted"/>
<dbReference type="Proteomes" id="UP000182932">
    <property type="component" value="Unassembled WGS sequence"/>
</dbReference>
<dbReference type="Gene3D" id="3.40.33.10">
    <property type="entry name" value="CAP"/>
    <property type="match status" value="1"/>
</dbReference>
<dbReference type="InterPro" id="IPR035940">
    <property type="entry name" value="CAP_sf"/>
</dbReference>
<protein>
    <submittedName>
        <fullName evidence="3">Cysteine-rich secretory protein family protein</fullName>
    </submittedName>
</protein>
<feature type="chain" id="PRO_5036695390" evidence="1">
    <location>
        <begin position="21"/>
        <end position="143"/>
    </location>
</feature>
<evidence type="ECO:0000256" key="1">
    <source>
        <dbReference type="SAM" id="SignalP"/>
    </source>
</evidence>
<dbReference type="RefSeq" id="WP_074834595.1">
    <property type="nucleotide sequence ID" value="NZ_CBDCHJ010000006.1"/>
</dbReference>
<feature type="signal peptide" evidence="1">
    <location>
        <begin position="1"/>
        <end position="20"/>
    </location>
</feature>
<evidence type="ECO:0000313" key="4">
    <source>
        <dbReference type="Proteomes" id="UP000182932"/>
    </source>
</evidence>
<name>A0A975W6Y5_9RHOB</name>
<keyword evidence="1" id="KW-0732">Signal</keyword>
<dbReference type="CDD" id="cd05379">
    <property type="entry name" value="CAP_bacterial"/>
    <property type="match status" value="1"/>
</dbReference>
<dbReference type="PANTHER" id="PTHR31157:SF1">
    <property type="entry name" value="SCP DOMAIN-CONTAINING PROTEIN"/>
    <property type="match status" value="1"/>
</dbReference>
<dbReference type="PROSITE" id="PS51257">
    <property type="entry name" value="PROKAR_LIPOPROTEIN"/>
    <property type="match status" value="1"/>
</dbReference>